<dbReference type="PANTHER" id="PTHR45749:SF35">
    <property type="entry name" value="AC-LIKE TRANSPOSASE-RELATED"/>
    <property type="match status" value="1"/>
</dbReference>
<dbReference type="EMBL" id="JARBHB010000008">
    <property type="protein sequence ID" value="KAJ8876589.1"/>
    <property type="molecule type" value="Genomic_DNA"/>
</dbReference>
<gene>
    <name evidence="1" type="ORF">PR048_021034</name>
</gene>
<evidence type="ECO:0000313" key="1">
    <source>
        <dbReference type="EMBL" id="KAJ8876589.1"/>
    </source>
</evidence>
<name>A0ABQ9GX40_9NEOP</name>
<reference evidence="1 2" key="1">
    <citation type="submission" date="2023-02" db="EMBL/GenBank/DDBJ databases">
        <title>LHISI_Scaffold_Assembly.</title>
        <authorList>
            <person name="Stuart O.P."/>
            <person name="Cleave R."/>
            <person name="Magrath M.J.L."/>
            <person name="Mikheyev A.S."/>
        </authorList>
    </citation>
    <scope>NUCLEOTIDE SEQUENCE [LARGE SCALE GENOMIC DNA]</scope>
    <source>
        <strain evidence="1">Daus_M_001</strain>
        <tissue evidence="1">Leg muscle</tissue>
    </source>
</reference>
<accession>A0ABQ9GX40</accession>
<protein>
    <submittedName>
        <fullName evidence="1">Uncharacterized protein</fullName>
    </submittedName>
</protein>
<evidence type="ECO:0000313" key="2">
    <source>
        <dbReference type="Proteomes" id="UP001159363"/>
    </source>
</evidence>
<dbReference type="Proteomes" id="UP001159363">
    <property type="component" value="Chromosome 7"/>
</dbReference>
<keyword evidence="2" id="KW-1185">Reference proteome</keyword>
<comment type="caution">
    <text evidence="1">The sequence shown here is derived from an EMBL/GenBank/DDBJ whole genome shotgun (WGS) entry which is preliminary data.</text>
</comment>
<organism evidence="1 2">
    <name type="scientific">Dryococelus australis</name>
    <dbReference type="NCBI Taxonomy" id="614101"/>
    <lineage>
        <taxon>Eukaryota</taxon>
        <taxon>Metazoa</taxon>
        <taxon>Ecdysozoa</taxon>
        <taxon>Arthropoda</taxon>
        <taxon>Hexapoda</taxon>
        <taxon>Insecta</taxon>
        <taxon>Pterygota</taxon>
        <taxon>Neoptera</taxon>
        <taxon>Polyneoptera</taxon>
        <taxon>Phasmatodea</taxon>
        <taxon>Verophasmatodea</taxon>
        <taxon>Anareolatae</taxon>
        <taxon>Phasmatidae</taxon>
        <taxon>Eurycanthinae</taxon>
        <taxon>Dryococelus</taxon>
    </lineage>
</organism>
<sequence length="237" mass="27550">MLSIEMSMINNMQDFNHRVINKFAQLKNRGMDFELTRGMSLAQLSTHFGEWPSKLTDGVRKMLVERGPVQVKHIGFPLDSKVGMLCFACKVFGNANSSLAGDQGYSDWRNLAKIFISHEKSLNHIKNCQYWRELTVRLRSDKTIDKENERIIRAETEHRNQVLKNLLCALQFLGTRGLSFREYIDKFDVVMAEHVRRVTPEETYVHYLSKNIRNEFISLLSTNIQDMISNELKQAAY</sequence>
<dbReference type="PANTHER" id="PTHR45749">
    <property type="match status" value="1"/>
</dbReference>
<proteinExistence type="predicted"/>